<dbReference type="InterPro" id="IPR050180">
    <property type="entry name" value="RNR_Ribonuclease"/>
</dbReference>
<gene>
    <name evidence="2" type="ORF">FNH13_12105</name>
</gene>
<feature type="domain" description="RNB" evidence="1">
    <location>
        <begin position="56"/>
        <end position="374"/>
    </location>
</feature>
<name>A0A516GBR7_9MICO</name>
<evidence type="ECO:0000259" key="1">
    <source>
        <dbReference type="SMART" id="SM00955"/>
    </source>
</evidence>
<keyword evidence="3" id="KW-1185">Reference proteome</keyword>
<dbReference type="SUPFAM" id="SSF50249">
    <property type="entry name" value="Nucleic acid-binding proteins"/>
    <property type="match status" value="1"/>
</dbReference>
<accession>A0A516GBR7</accession>
<dbReference type="EMBL" id="CP041616">
    <property type="protein sequence ID" value="QDO88974.1"/>
    <property type="molecule type" value="Genomic_DNA"/>
</dbReference>
<sequence length="478" mass="53115">MAQRATTIRDNRTDGNGTELEAAFADIRTRMEVRQEFPEAALAEARAAAENPQLPERDETSLPFITIDPPGSMDLDQAMHIERDGQGYRIRYAIADVPAFVQPGGALDTEVRLRGQTIYCPDTRVPLHPTEISEGAASLLPETARPAYVWDMRLTAEGVRDSAELYRAMVRSVRRYTYEEVQGLIDGGEAEETLQLLKEVGEHRIRRESERGGASLPMPEQEVHLEEDGHYTLQFRPLLPVEDWNAQISLLTGIVAAEIMLEGKVGILRTMPPAQQRDVDRFRRQVRALGVTWPKGMAYGDFLRTLDREDPRHLAVIHDATALFRGAGYEAFDGEIPEYTEQAAIAASYTHVTAPLRRLIDRFVLVVCESLTQGSQIPDWVREALPTLPDIMNESGRLAKGVERACTDATEAAVLAHRVGEQFDAVVVDDAGKKGWQVQLTDPAVNALAEGKADLGSEVRVELVEADIASQQVRFRIV</sequence>
<dbReference type="PANTHER" id="PTHR23355">
    <property type="entry name" value="RIBONUCLEASE"/>
    <property type="match status" value="1"/>
</dbReference>
<dbReference type="InterPro" id="IPR001900">
    <property type="entry name" value="RNase_II/R"/>
</dbReference>
<reference evidence="2 3" key="1">
    <citation type="submission" date="2019-07" db="EMBL/GenBank/DDBJ databases">
        <title>complete genome sequencing of Ornithinimicrobium sp. H23M54.</title>
        <authorList>
            <person name="Bae J.-W."/>
            <person name="Lee S.-Y."/>
        </authorList>
    </citation>
    <scope>NUCLEOTIDE SEQUENCE [LARGE SCALE GENOMIC DNA]</scope>
    <source>
        <strain evidence="2 3">H23M54</strain>
    </source>
</reference>
<dbReference type="GO" id="GO:0004540">
    <property type="term" value="F:RNA nuclease activity"/>
    <property type="evidence" value="ECO:0007669"/>
    <property type="project" value="InterPro"/>
</dbReference>
<dbReference type="PANTHER" id="PTHR23355:SF9">
    <property type="entry name" value="DIS3-LIKE EXONUCLEASE 2"/>
    <property type="match status" value="1"/>
</dbReference>
<dbReference type="Pfam" id="PF18614">
    <property type="entry name" value="RNase_II_C_S1"/>
    <property type="match status" value="1"/>
</dbReference>
<evidence type="ECO:0000313" key="2">
    <source>
        <dbReference type="EMBL" id="QDO88974.1"/>
    </source>
</evidence>
<dbReference type="RefSeq" id="WP_143783651.1">
    <property type="nucleotide sequence ID" value="NZ_CP041616.1"/>
</dbReference>
<evidence type="ECO:0000313" key="3">
    <source>
        <dbReference type="Proteomes" id="UP000315395"/>
    </source>
</evidence>
<dbReference type="AlphaFoldDB" id="A0A516GBR7"/>
<dbReference type="GO" id="GO:0006402">
    <property type="term" value="P:mRNA catabolic process"/>
    <property type="evidence" value="ECO:0007669"/>
    <property type="project" value="TreeGrafter"/>
</dbReference>
<dbReference type="KEGG" id="orz:FNH13_12105"/>
<dbReference type="InterPro" id="IPR040596">
    <property type="entry name" value="RNase_II_C_S1"/>
</dbReference>
<organism evidence="2 3">
    <name type="scientific">Ornithinimicrobium ciconiae</name>
    <dbReference type="NCBI Taxonomy" id="2594265"/>
    <lineage>
        <taxon>Bacteria</taxon>
        <taxon>Bacillati</taxon>
        <taxon>Actinomycetota</taxon>
        <taxon>Actinomycetes</taxon>
        <taxon>Micrococcales</taxon>
        <taxon>Ornithinimicrobiaceae</taxon>
        <taxon>Ornithinimicrobium</taxon>
    </lineage>
</organism>
<dbReference type="InterPro" id="IPR012340">
    <property type="entry name" value="NA-bd_OB-fold"/>
</dbReference>
<dbReference type="OrthoDB" id="5800376at2"/>
<dbReference type="Pfam" id="PF00773">
    <property type="entry name" value="RNB"/>
    <property type="match status" value="1"/>
</dbReference>
<dbReference type="SMART" id="SM00955">
    <property type="entry name" value="RNB"/>
    <property type="match status" value="1"/>
</dbReference>
<proteinExistence type="predicted"/>
<dbReference type="Proteomes" id="UP000315395">
    <property type="component" value="Chromosome"/>
</dbReference>
<protein>
    <submittedName>
        <fullName evidence="2">RNB domain-containing ribonuclease</fullName>
    </submittedName>
</protein>
<dbReference type="GO" id="GO:0003723">
    <property type="term" value="F:RNA binding"/>
    <property type="evidence" value="ECO:0007669"/>
    <property type="project" value="InterPro"/>
</dbReference>